<evidence type="ECO:0000256" key="1">
    <source>
        <dbReference type="SAM" id="Phobius"/>
    </source>
</evidence>
<reference evidence="2 3" key="1">
    <citation type="journal article" date="2016" name="Mol. Biol. Evol.">
        <title>Comparative Genomics of Early-Diverging Mushroom-Forming Fungi Provides Insights into the Origins of Lignocellulose Decay Capabilities.</title>
        <authorList>
            <person name="Nagy L.G."/>
            <person name="Riley R."/>
            <person name="Tritt A."/>
            <person name="Adam C."/>
            <person name="Daum C."/>
            <person name="Floudas D."/>
            <person name="Sun H."/>
            <person name="Yadav J.S."/>
            <person name="Pangilinan J."/>
            <person name="Larsson K.H."/>
            <person name="Matsuura K."/>
            <person name="Barry K."/>
            <person name="Labutti K."/>
            <person name="Kuo R."/>
            <person name="Ohm R.A."/>
            <person name="Bhattacharya S.S."/>
            <person name="Shirouzu T."/>
            <person name="Yoshinaga Y."/>
            <person name="Martin F.M."/>
            <person name="Grigoriev I.V."/>
            <person name="Hibbett D.S."/>
        </authorList>
    </citation>
    <scope>NUCLEOTIDE SEQUENCE [LARGE SCALE GENOMIC DNA]</scope>
    <source>
        <strain evidence="2 3">HHB12733</strain>
    </source>
</reference>
<evidence type="ECO:0000313" key="2">
    <source>
        <dbReference type="EMBL" id="KZT58007.1"/>
    </source>
</evidence>
<keyword evidence="1" id="KW-1133">Transmembrane helix</keyword>
<keyword evidence="1" id="KW-0472">Membrane</keyword>
<name>A0A165GFK7_9BASI</name>
<accession>A0A165GFK7</accession>
<dbReference type="AlphaFoldDB" id="A0A165GFK7"/>
<sequence>MMGRVNGVHDHNCWQRRLTCSRMVSKSWSSTSSFPPFLVTFSSFFANFFSALAFLAAFDATFTFFLGMVVEDGCAAVPLRGGA</sequence>
<proteinExistence type="predicted"/>
<organism evidence="2 3">
    <name type="scientific">Calocera cornea HHB12733</name>
    <dbReference type="NCBI Taxonomy" id="1353952"/>
    <lineage>
        <taxon>Eukaryota</taxon>
        <taxon>Fungi</taxon>
        <taxon>Dikarya</taxon>
        <taxon>Basidiomycota</taxon>
        <taxon>Agaricomycotina</taxon>
        <taxon>Dacrymycetes</taxon>
        <taxon>Dacrymycetales</taxon>
        <taxon>Dacrymycetaceae</taxon>
        <taxon>Calocera</taxon>
    </lineage>
</organism>
<dbReference type="EMBL" id="KV423956">
    <property type="protein sequence ID" value="KZT58007.1"/>
    <property type="molecule type" value="Genomic_DNA"/>
</dbReference>
<gene>
    <name evidence="2" type="ORF">CALCODRAFT_262620</name>
</gene>
<protein>
    <submittedName>
        <fullName evidence="2">Uncharacterized protein</fullName>
    </submittedName>
</protein>
<keyword evidence="3" id="KW-1185">Reference proteome</keyword>
<feature type="transmembrane region" description="Helical" evidence="1">
    <location>
        <begin position="37"/>
        <end position="58"/>
    </location>
</feature>
<dbReference type="Proteomes" id="UP000076842">
    <property type="component" value="Unassembled WGS sequence"/>
</dbReference>
<keyword evidence="1" id="KW-0812">Transmembrane</keyword>
<evidence type="ECO:0000313" key="3">
    <source>
        <dbReference type="Proteomes" id="UP000076842"/>
    </source>
</evidence>
<dbReference type="InParanoid" id="A0A165GFK7"/>